<proteinExistence type="inferred from homology"/>
<evidence type="ECO:0000256" key="1">
    <source>
        <dbReference type="ARBA" id="ARBA00000642"/>
    </source>
</evidence>
<dbReference type="GO" id="GO:0005524">
    <property type="term" value="F:ATP binding"/>
    <property type="evidence" value="ECO:0007669"/>
    <property type="project" value="UniProtKB-KW"/>
</dbReference>
<feature type="binding site" evidence="14">
    <location>
        <position position="154"/>
    </location>
    <ligand>
        <name>(2R)-3-phosphoglycerate</name>
        <dbReference type="ChEBI" id="CHEBI:58272"/>
    </ligand>
</feature>
<gene>
    <name evidence="13 17" type="primary">pgk</name>
    <name evidence="17" type="ORF">ElP_58410</name>
</gene>
<feature type="binding site" evidence="13">
    <location>
        <begin position="353"/>
        <end position="356"/>
    </location>
    <ligand>
        <name>ATP</name>
        <dbReference type="ChEBI" id="CHEBI:30616"/>
    </ligand>
</feature>
<reference evidence="17 18" key="1">
    <citation type="submission" date="2019-02" db="EMBL/GenBank/DDBJ databases">
        <title>Deep-cultivation of Planctomycetes and their phenomic and genomic characterization uncovers novel biology.</title>
        <authorList>
            <person name="Wiegand S."/>
            <person name="Jogler M."/>
            <person name="Boedeker C."/>
            <person name="Pinto D."/>
            <person name="Vollmers J."/>
            <person name="Rivas-Marin E."/>
            <person name="Kohn T."/>
            <person name="Peeters S.H."/>
            <person name="Heuer A."/>
            <person name="Rast P."/>
            <person name="Oberbeckmann S."/>
            <person name="Bunk B."/>
            <person name="Jeske O."/>
            <person name="Meyerdierks A."/>
            <person name="Storesund J.E."/>
            <person name="Kallscheuer N."/>
            <person name="Luecker S."/>
            <person name="Lage O.M."/>
            <person name="Pohl T."/>
            <person name="Merkel B.J."/>
            <person name="Hornburger P."/>
            <person name="Mueller R.-W."/>
            <person name="Bruemmer F."/>
            <person name="Labrenz M."/>
            <person name="Spormann A.M."/>
            <person name="Op den Camp H."/>
            <person name="Overmann J."/>
            <person name="Amann R."/>
            <person name="Jetten M.S.M."/>
            <person name="Mascher T."/>
            <person name="Medema M.H."/>
            <person name="Devos D.P."/>
            <person name="Kaster A.-K."/>
            <person name="Ovreas L."/>
            <person name="Rohde M."/>
            <person name="Galperin M.Y."/>
            <person name="Jogler C."/>
        </authorList>
    </citation>
    <scope>NUCLEOTIDE SEQUENCE [LARGE SCALE GENOMIC DNA]</scope>
    <source>
        <strain evidence="17 18">ElP</strain>
    </source>
</reference>
<dbReference type="FunFam" id="3.40.50.1260:FF:000031">
    <property type="entry name" value="Phosphoglycerate kinase 1"/>
    <property type="match status" value="1"/>
</dbReference>
<dbReference type="HAMAP" id="MF_00145">
    <property type="entry name" value="Phosphoglyc_kinase"/>
    <property type="match status" value="1"/>
</dbReference>
<dbReference type="GO" id="GO:0006094">
    <property type="term" value="P:gluconeogenesis"/>
    <property type="evidence" value="ECO:0007669"/>
    <property type="project" value="TreeGrafter"/>
</dbReference>
<evidence type="ECO:0000256" key="4">
    <source>
        <dbReference type="ARBA" id="ARBA00011245"/>
    </source>
</evidence>
<feature type="binding site" evidence="13 15">
    <location>
        <position position="207"/>
    </location>
    <ligand>
        <name>ATP</name>
        <dbReference type="ChEBI" id="CHEBI:30616"/>
    </ligand>
</feature>
<dbReference type="KEGG" id="tpla:ElP_58410"/>
<evidence type="ECO:0000256" key="3">
    <source>
        <dbReference type="ARBA" id="ARBA00008982"/>
    </source>
</evidence>
<evidence type="ECO:0000256" key="2">
    <source>
        <dbReference type="ARBA" id="ARBA00004838"/>
    </source>
</evidence>
<sequence length="398" mass="42212">MAKQTIRDLDFNGKKALVRVDFNVPQTKGGDVSDDRRIRAALPTLTHILDHGGALILVSHLGRPTGDPAADAPFKMDRVAARLSELIGRPVQKADDTVGPDAQAKCAALKQGEVVVLENVRFNTGEKKGDPDFARQLAGLADCYVNDAFGTCHRDEASMVAVPEQYPAESRAIGFLVEKELTILDQLLGKPKPPMVAVMGGAKVSDKIGVIESLLKKVDRLLIGGAMTYTFLKAQGHEIGKSRCEHDRLDVARKLLELGGDKIVLPQDHLVTTSIDPKEAKTSVVEGPDLPADQIGIDIGPKTAARYAEIIKGAGTVVWNGPMGKFEDEPFRQGTLTVAQAMASSPAVTAVGGGETAEAVEQFGLAEKVSHVSTGGGAFLEALEGKAFNSLGVIPDRG</sequence>
<dbReference type="InterPro" id="IPR015824">
    <property type="entry name" value="Phosphoglycerate_kinase_N"/>
</dbReference>
<dbReference type="GO" id="GO:0043531">
    <property type="term" value="F:ADP binding"/>
    <property type="evidence" value="ECO:0007669"/>
    <property type="project" value="TreeGrafter"/>
</dbReference>
<feature type="binding site" evidence="13">
    <location>
        <position position="37"/>
    </location>
    <ligand>
        <name>substrate</name>
    </ligand>
</feature>
<evidence type="ECO:0000256" key="6">
    <source>
        <dbReference type="ARBA" id="ARBA00016471"/>
    </source>
</evidence>
<protein>
    <recommendedName>
        <fullName evidence="6 13">Phosphoglycerate kinase</fullName>
        <ecNumber evidence="5 13">2.7.2.3</ecNumber>
    </recommendedName>
</protein>
<dbReference type="EC" id="2.7.2.3" evidence="5 13"/>
<evidence type="ECO:0000256" key="11">
    <source>
        <dbReference type="ARBA" id="ARBA00022840"/>
    </source>
</evidence>
<feature type="binding site" evidence="14">
    <location>
        <position position="37"/>
    </location>
    <ligand>
        <name>(2R)-3-phosphoglycerate</name>
        <dbReference type="ChEBI" id="CHEBI:58272"/>
    </ligand>
</feature>
<evidence type="ECO:0000256" key="9">
    <source>
        <dbReference type="ARBA" id="ARBA00022741"/>
    </source>
</evidence>
<comment type="catalytic activity">
    <reaction evidence="1 13 16">
        <text>(2R)-3-phosphoglycerate + ATP = (2R)-3-phospho-glyceroyl phosphate + ADP</text>
        <dbReference type="Rhea" id="RHEA:14801"/>
        <dbReference type="ChEBI" id="CHEBI:30616"/>
        <dbReference type="ChEBI" id="CHEBI:57604"/>
        <dbReference type="ChEBI" id="CHEBI:58272"/>
        <dbReference type="ChEBI" id="CHEBI:456216"/>
        <dbReference type="EC" id="2.7.2.3"/>
    </reaction>
</comment>
<dbReference type="UniPathway" id="UPA00109">
    <property type="reaction ID" value="UER00185"/>
</dbReference>
<evidence type="ECO:0000256" key="7">
    <source>
        <dbReference type="ARBA" id="ARBA00022490"/>
    </source>
</evidence>
<feature type="binding site" evidence="13 15">
    <location>
        <position position="327"/>
    </location>
    <ligand>
        <name>ATP</name>
        <dbReference type="ChEBI" id="CHEBI:30616"/>
    </ligand>
</feature>
<feature type="binding site" evidence="13">
    <location>
        <position position="296"/>
    </location>
    <ligand>
        <name>ATP</name>
        <dbReference type="ChEBI" id="CHEBI:30616"/>
    </ligand>
</feature>
<dbReference type="InterPro" id="IPR001576">
    <property type="entry name" value="Phosphoglycerate_kinase"/>
</dbReference>
<comment type="subcellular location">
    <subcellularLocation>
        <location evidence="13">Cytoplasm</location>
    </subcellularLocation>
</comment>
<feature type="binding site" evidence="14">
    <location>
        <position position="121"/>
    </location>
    <ligand>
        <name>(2R)-3-phosphoglycerate</name>
        <dbReference type="ChEBI" id="CHEBI:58272"/>
    </ligand>
</feature>
<dbReference type="Proteomes" id="UP000317835">
    <property type="component" value="Chromosome"/>
</dbReference>
<dbReference type="PANTHER" id="PTHR11406">
    <property type="entry name" value="PHOSPHOGLYCERATE KINASE"/>
    <property type="match status" value="1"/>
</dbReference>
<keyword evidence="12 13" id="KW-0324">Glycolysis</keyword>
<dbReference type="EMBL" id="CP036426">
    <property type="protein sequence ID" value="QDV37894.1"/>
    <property type="molecule type" value="Genomic_DNA"/>
</dbReference>
<evidence type="ECO:0000256" key="13">
    <source>
        <dbReference type="HAMAP-Rule" id="MF_00145"/>
    </source>
</evidence>
<keyword evidence="8 13" id="KW-0808">Transferase</keyword>
<dbReference type="Pfam" id="PF00162">
    <property type="entry name" value="PGK"/>
    <property type="match status" value="1"/>
</dbReference>
<evidence type="ECO:0000256" key="12">
    <source>
        <dbReference type="ARBA" id="ARBA00023152"/>
    </source>
</evidence>
<evidence type="ECO:0000256" key="16">
    <source>
        <dbReference type="RuleBase" id="RU000532"/>
    </source>
</evidence>
<dbReference type="SUPFAM" id="SSF53748">
    <property type="entry name" value="Phosphoglycerate kinase"/>
    <property type="match status" value="1"/>
</dbReference>
<dbReference type="AlphaFoldDB" id="A0A518HAL0"/>
<dbReference type="PIRSF" id="PIRSF000724">
    <property type="entry name" value="Pgk"/>
    <property type="match status" value="1"/>
</dbReference>
<evidence type="ECO:0000256" key="5">
    <source>
        <dbReference type="ARBA" id="ARBA00013061"/>
    </source>
</evidence>
<name>A0A518HAL0_9BACT</name>
<organism evidence="17 18">
    <name type="scientific">Tautonia plasticadhaerens</name>
    <dbReference type="NCBI Taxonomy" id="2527974"/>
    <lineage>
        <taxon>Bacteria</taxon>
        <taxon>Pseudomonadati</taxon>
        <taxon>Planctomycetota</taxon>
        <taxon>Planctomycetia</taxon>
        <taxon>Isosphaerales</taxon>
        <taxon>Isosphaeraceae</taxon>
        <taxon>Tautonia</taxon>
    </lineage>
</organism>
<dbReference type="FunFam" id="3.40.50.1260:FF:000006">
    <property type="entry name" value="Phosphoglycerate kinase"/>
    <property type="match status" value="1"/>
</dbReference>
<feature type="binding site" evidence="13">
    <location>
        <position position="154"/>
    </location>
    <ligand>
        <name>substrate</name>
    </ligand>
</feature>
<evidence type="ECO:0000256" key="10">
    <source>
        <dbReference type="ARBA" id="ARBA00022777"/>
    </source>
</evidence>
<keyword evidence="7 13" id="KW-0963">Cytoplasm</keyword>
<dbReference type="GO" id="GO:0004618">
    <property type="term" value="F:phosphoglycerate kinase activity"/>
    <property type="evidence" value="ECO:0007669"/>
    <property type="project" value="UniProtKB-UniRule"/>
</dbReference>
<feature type="binding site" evidence="13 14">
    <location>
        <begin position="21"/>
        <end position="23"/>
    </location>
    <ligand>
        <name>substrate</name>
    </ligand>
</feature>
<evidence type="ECO:0000313" key="17">
    <source>
        <dbReference type="EMBL" id="QDV37894.1"/>
    </source>
</evidence>
<evidence type="ECO:0000313" key="18">
    <source>
        <dbReference type="Proteomes" id="UP000317835"/>
    </source>
</evidence>
<comment type="similarity">
    <text evidence="3 13 16">Belongs to the phosphoglycerate kinase family.</text>
</comment>
<dbReference type="RefSeq" id="WP_145276001.1">
    <property type="nucleotide sequence ID" value="NZ_CP036426.1"/>
</dbReference>
<comment type="subunit">
    <text evidence="4 13">Monomer.</text>
</comment>
<dbReference type="GO" id="GO:0006096">
    <property type="term" value="P:glycolytic process"/>
    <property type="evidence" value="ECO:0007669"/>
    <property type="project" value="UniProtKB-UniRule"/>
</dbReference>
<dbReference type="OrthoDB" id="9808460at2"/>
<evidence type="ECO:0000256" key="15">
    <source>
        <dbReference type="PIRSR" id="PIRSR000724-2"/>
    </source>
</evidence>
<feature type="binding site" evidence="13 14">
    <location>
        <begin position="60"/>
        <end position="63"/>
    </location>
    <ligand>
        <name>substrate</name>
    </ligand>
</feature>
<keyword evidence="9 13" id="KW-0547">Nucleotide-binding</keyword>
<dbReference type="Gene3D" id="3.40.50.1260">
    <property type="entry name" value="Phosphoglycerate kinase, N-terminal domain"/>
    <property type="match status" value="2"/>
</dbReference>
<evidence type="ECO:0000256" key="8">
    <source>
        <dbReference type="ARBA" id="ARBA00022679"/>
    </source>
</evidence>
<dbReference type="GO" id="GO:0005829">
    <property type="term" value="C:cytosol"/>
    <property type="evidence" value="ECO:0007669"/>
    <property type="project" value="TreeGrafter"/>
</dbReference>
<keyword evidence="18" id="KW-1185">Reference proteome</keyword>
<feature type="binding site" evidence="13">
    <location>
        <position position="121"/>
    </location>
    <ligand>
        <name>substrate</name>
    </ligand>
</feature>
<dbReference type="PRINTS" id="PR00477">
    <property type="entry name" value="PHGLYCKINASE"/>
</dbReference>
<dbReference type="InterPro" id="IPR036043">
    <property type="entry name" value="Phosphoglycerate_kinase_sf"/>
</dbReference>
<comment type="pathway">
    <text evidence="2 13">Carbohydrate degradation; glycolysis; pyruvate from D-glyceraldehyde 3-phosphate: step 2/5.</text>
</comment>
<evidence type="ECO:0000256" key="14">
    <source>
        <dbReference type="PIRSR" id="PIRSR000724-1"/>
    </source>
</evidence>
<accession>A0A518HAL0</accession>
<keyword evidence="10 13" id="KW-0418">Kinase</keyword>
<keyword evidence="11 13" id="KW-0067">ATP-binding</keyword>
<dbReference type="PANTHER" id="PTHR11406:SF23">
    <property type="entry name" value="PHOSPHOGLYCERATE KINASE 1, CHLOROPLASTIC-RELATED"/>
    <property type="match status" value="1"/>
</dbReference>